<keyword evidence="2" id="KW-1185">Reference proteome</keyword>
<name>A0A5P8K548_9ACTN</name>
<organism evidence="1 2">
    <name type="scientific">Streptomyces phaeolivaceus</name>
    <dbReference type="NCBI Taxonomy" id="2653200"/>
    <lineage>
        <taxon>Bacteria</taxon>
        <taxon>Bacillati</taxon>
        <taxon>Actinomycetota</taxon>
        <taxon>Actinomycetes</taxon>
        <taxon>Kitasatosporales</taxon>
        <taxon>Streptomycetaceae</taxon>
        <taxon>Streptomyces</taxon>
    </lineage>
</organism>
<dbReference type="Proteomes" id="UP000327294">
    <property type="component" value="Chromosome"/>
</dbReference>
<protein>
    <submittedName>
        <fullName evidence="1">Uncharacterized protein</fullName>
    </submittedName>
</protein>
<dbReference type="KEGG" id="sphv:F9278_20080"/>
<gene>
    <name evidence="1" type="ORF">F9278_20080</name>
</gene>
<sequence>MASSAWARRRTRRAVRRGLTRFEARLRSACPGIGFTARITATVLTPPPYPDTDAEIAAAVRGALREAAADVSQSCDPWDLPSARDAVGRHLSRRRRLPTDPPVEFRAEVALDLAPDDRAAVADLLAAQRGQAVADALRRQRTDAVAAELADPAALLLRWIERDGSDWSRLSAVVTDAEKVAEVFARHRPAHERTVDHEALEVLREFLGSFPDPSQKLMLYTLLAAGMDHAKRPQHAAKTLSLLNGHAQLGETGGG</sequence>
<reference evidence="1 2" key="1">
    <citation type="submission" date="2019-10" db="EMBL/GenBank/DDBJ databases">
        <title>Streptomyces sp. strain GY16 isolated from leaves of Broussonetia papyrifera.</title>
        <authorList>
            <person name="Mo P."/>
        </authorList>
    </citation>
    <scope>NUCLEOTIDE SEQUENCE [LARGE SCALE GENOMIC DNA]</scope>
    <source>
        <strain evidence="1 2">GY16</strain>
    </source>
</reference>
<proteinExistence type="predicted"/>
<evidence type="ECO:0000313" key="1">
    <source>
        <dbReference type="EMBL" id="QFQ98130.1"/>
    </source>
</evidence>
<evidence type="ECO:0000313" key="2">
    <source>
        <dbReference type="Proteomes" id="UP000327294"/>
    </source>
</evidence>
<accession>A0A5P8K548</accession>
<dbReference type="AlphaFoldDB" id="A0A5P8K548"/>
<dbReference type="EMBL" id="CP045096">
    <property type="protein sequence ID" value="QFQ98130.1"/>
    <property type="molecule type" value="Genomic_DNA"/>
</dbReference>
<dbReference type="RefSeq" id="WP_152169599.1">
    <property type="nucleotide sequence ID" value="NZ_CP045096.1"/>
</dbReference>